<dbReference type="WBParaSite" id="EVEC_0000459501-mRNA-1">
    <property type="protein sequence ID" value="EVEC_0000459501-mRNA-1"/>
    <property type="gene ID" value="EVEC_0000459501"/>
</dbReference>
<accession>A0A0N4V3G7</accession>
<dbReference type="EMBL" id="UXUI01007819">
    <property type="protein sequence ID" value="VDD89552.1"/>
    <property type="molecule type" value="Genomic_DNA"/>
</dbReference>
<protein>
    <submittedName>
        <fullName evidence="1 3">Uncharacterized protein</fullName>
    </submittedName>
</protein>
<gene>
    <name evidence="1" type="ORF">EVEC_LOCUS4303</name>
</gene>
<evidence type="ECO:0000313" key="3">
    <source>
        <dbReference type="WBParaSite" id="EVEC_0000459501-mRNA-1"/>
    </source>
</evidence>
<proteinExistence type="predicted"/>
<organism evidence="3">
    <name type="scientific">Enterobius vermicularis</name>
    <name type="common">Human pinworm</name>
    <dbReference type="NCBI Taxonomy" id="51028"/>
    <lineage>
        <taxon>Eukaryota</taxon>
        <taxon>Metazoa</taxon>
        <taxon>Ecdysozoa</taxon>
        <taxon>Nematoda</taxon>
        <taxon>Chromadorea</taxon>
        <taxon>Rhabditida</taxon>
        <taxon>Spirurina</taxon>
        <taxon>Oxyuridomorpha</taxon>
        <taxon>Oxyuroidea</taxon>
        <taxon>Oxyuridae</taxon>
        <taxon>Enterobius</taxon>
    </lineage>
</organism>
<reference evidence="3" key="1">
    <citation type="submission" date="2017-02" db="UniProtKB">
        <authorList>
            <consortium name="WormBaseParasite"/>
        </authorList>
    </citation>
    <scope>IDENTIFICATION</scope>
</reference>
<evidence type="ECO:0000313" key="1">
    <source>
        <dbReference type="EMBL" id="VDD89552.1"/>
    </source>
</evidence>
<evidence type="ECO:0000313" key="2">
    <source>
        <dbReference type="Proteomes" id="UP000274131"/>
    </source>
</evidence>
<keyword evidence="2" id="KW-1185">Reference proteome</keyword>
<sequence>MEQIKASIAAEKNKPKKEIKSRLAPLLAAPVPRKMTENTPTGRLIVLFNFTFYIF</sequence>
<reference evidence="1 2" key="2">
    <citation type="submission" date="2018-10" db="EMBL/GenBank/DDBJ databases">
        <authorList>
            <consortium name="Pathogen Informatics"/>
        </authorList>
    </citation>
    <scope>NUCLEOTIDE SEQUENCE [LARGE SCALE GENOMIC DNA]</scope>
</reference>
<name>A0A0N4V3G7_ENTVE</name>
<dbReference type="AlphaFoldDB" id="A0A0N4V3G7"/>
<dbReference type="Proteomes" id="UP000274131">
    <property type="component" value="Unassembled WGS sequence"/>
</dbReference>